<dbReference type="Pfam" id="PF03763">
    <property type="entry name" value="Remorin_C"/>
    <property type="match status" value="1"/>
</dbReference>
<dbReference type="AlphaFoldDB" id="A0A438IK15"/>
<comment type="similarity">
    <text evidence="1">Belongs to the remorin family.</text>
</comment>
<dbReference type="Proteomes" id="UP000288805">
    <property type="component" value="Unassembled WGS sequence"/>
</dbReference>
<dbReference type="InterPro" id="IPR005516">
    <property type="entry name" value="Remorin_C"/>
</dbReference>
<evidence type="ECO:0000256" key="2">
    <source>
        <dbReference type="SAM" id="MobiDB-lite"/>
    </source>
</evidence>
<name>A0A438IK15_VITVI</name>
<proteinExistence type="inferred from homology"/>
<feature type="compositionally biased region" description="Polar residues" evidence="2">
    <location>
        <begin position="14"/>
        <end position="25"/>
    </location>
</feature>
<organism evidence="4 5">
    <name type="scientific">Vitis vinifera</name>
    <name type="common">Grape</name>
    <dbReference type="NCBI Taxonomy" id="29760"/>
    <lineage>
        <taxon>Eukaryota</taxon>
        <taxon>Viridiplantae</taxon>
        <taxon>Streptophyta</taxon>
        <taxon>Embryophyta</taxon>
        <taxon>Tracheophyta</taxon>
        <taxon>Spermatophyta</taxon>
        <taxon>Magnoliopsida</taxon>
        <taxon>eudicotyledons</taxon>
        <taxon>Gunneridae</taxon>
        <taxon>Pentapetalae</taxon>
        <taxon>rosids</taxon>
        <taxon>Vitales</taxon>
        <taxon>Vitaceae</taxon>
        <taxon>Viteae</taxon>
        <taxon>Vitis</taxon>
    </lineage>
</organism>
<evidence type="ECO:0000259" key="3">
    <source>
        <dbReference type="Pfam" id="PF03763"/>
    </source>
</evidence>
<feature type="region of interest" description="Disordered" evidence="2">
    <location>
        <begin position="1"/>
        <end position="25"/>
    </location>
</feature>
<comment type="caution">
    <text evidence="4">The sequence shown here is derived from an EMBL/GenBank/DDBJ whole genome shotgun (WGS) entry which is preliminary data.</text>
</comment>
<evidence type="ECO:0000313" key="4">
    <source>
        <dbReference type="EMBL" id="RVW97062.1"/>
    </source>
</evidence>
<reference evidence="4 5" key="1">
    <citation type="journal article" date="2018" name="PLoS Genet.">
        <title>Population sequencing reveals clonal diversity and ancestral inbreeding in the grapevine cultivar Chardonnay.</title>
        <authorList>
            <person name="Roach M.J."/>
            <person name="Johnson D.L."/>
            <person name="Bohlmann J."/>
            <person name="van Vuuren H.J."/>
            <person name="Jones S.J."/>
            <person name="Pretorius I.S."/>
            <person name="Schmidt S.A."/>
            <person name="Borneman A.R."/>
        </authorList>
    </citation>
    <scope>NUCLEOTIDE SEQUENCE [LARGE SCALE GENOMIC DNA]</scope>
    <source>
        <strain evidence="5">cv. Chardonnay</strain>
        <tissue evidence="4">Leaf</tissue>
    </source>
</reference>
<dbReference type="PANTHER" id="PTHR31471:SF66">
    <property type="entry name" value="CARBOXY-TERMINAL REGION REMORIN"/>
    <property type="match status" value="1"/>
</dbReference>
<gene>
    <name evidence="4" type="ORF">CK203_029992</name>
</gene>
<dbReference type="EMBL" id="QGNW01000103">
    <property type="protein sequence ID" value="RVW97062.1"/>
    <property type="molecule type" value="Genomic_DNA"/>
</dbReference>
<protein>
    <recommendedName>
        <fullName evidence="3">Remorin C-terminal domain-containing protein</fullName>
    </recommendedName>
</protein>
<dbReference type="PANTHER" id="PTHR31471">
    <property type="entry name" value="OS02G0116800 PROTEIN"/>
    <property type="match status" value="1"/>
</dbReference>
<evidence type="ECO:0000256" key="1">
    <source>
        <dbReference type="ARBA" id="ARBA00005711"/>
    </source>
</evidence>
<feature type="compositionally biased region" description="Basic residues" evidence="2">
    <location>
        <begin position="1"/>
        <end position="12"/>
    </location>
</feature>
<evidence type="ECO:0000313" key="5">
    <source>
        <dbReference type="Proteomes" id="UP000288805"/>
    </source>
</evidence>
<accession>A0A438IK15</accession>
<sequence>MKFLPVKKKPRTLTHPQQLKQNHNNMTGTTRWPHFSPCNPTNPFIFSPADSVFKDDNSQLSSARTFNSSHTATDCRYDSSGSSQAWSMKSLLAILPDSPSPVCSSCPSPSTPSSFFPSSDAFSLGCLRSYPPKETRYYGKKMASSCIVSNVSKRSASLVEIDEWMKHANGFFQPNLQKHQPRGMENENSSMKLLPICEERTLGDSIYVGHVDSCSPITGDIRMLTRPKPYHAFLDEIKKQEAEAQVDASRKAAQMKFMKKLKGKEAAIREWESRKTKIATTQMKKIEDKLENRRTKALEKMQKKISKAQKKANKKKVKERQSIFKKISRAIEAAEIEATKKSTKCLSLTRIC</sequence>
<feature type="domain" description="Remorin C-terminal" evidence="3">
    <location>
        <begin position="241"/>
        <end position="339"/>
    </location>
</feature>